<evidence type="ECO:0000256" key="1">
    <source>
        <dbReference type="ARBA" id="ARBA00006432"/>
    </source>
</evidence>
<dbReference type="SUPFAM" id="SSF56801">
    <property type="entry name" value="Acetyl-CoA synthetase-like"/>
    <property type="match status" value="1"/>
</dbReference>
<dbReference type="PANTHER" id="PTHR43107">
    <property type="entry name" value="LONG-CHAIN FATTY ACID TRANSPORT PROTEIN"/>
    <property type="match status" value="1"/>
</dbReference>
<dbReference type="Proteomes" id="UP000229044">
    <property type="component" value="Unassembled WGS sequence"/>
</dbReference>
<dbReference type="InterPro" id="IPR045851">
    <property type="entry name" value="AMP-bd_C_sf"/>
</dbReference>
<dbReference type="Gene3D" id="3.40.50.12780">
    <property type="entry name" value="N-terminal domain of ligase-like"/>
    <property type="match status" value="1"/>
</dbReference>
<dbReference type="OrthoDB" id="9803968at2"/>
<evidence type="ECO:0000259" key="6">
    <source>
        <dbReference type="Pfam" id="PF13193"/>
    </source>
</evidence>
<dbReference type="InterPro" id="IPR042099">
    <property type="entry name" value="ANL_N_sf"/>
</dbReference>
<reference evidence="7 8" key="1">
    <citation type="submission" date="2017-09" db="EMBL/GenBank/DDBJ databases">
        <title>The draft genome sequences of Marinobacter guineae M3B.</title>
        <authorList>
            <person name="Cao J."/>
        </authorList>
    </citation>
    <scope>NUCLEOTIDE SEQUENCE [LARGE SCALE GENOMIC DNA]</scope>
    <source>
        <strain evidence="7 8">M3B</strain>
    </source>
</reference>
<dbReference type="InterPro" id="IPR025110">
    <property type="entry name" value="AMP-bd_C"/>
</dbReference>
<sequence length="609" mass="67381">MSQDNVSALDIARSLPGVIRRLPAIARGFYYYSLKNENRELTLGTLIETNARNVGNRPAILFEDRSITWREFNGWANRIGRYLQDQGLTKGDVIAVFLENRPELLAVVAGAAKLGVACAMLNSSQKGKVLEHSVNLIEPKMVVVGEELVKAFDGIKADLKLRHPHPFQFLADTNTLNAFGDAPDGYVNMAEQVSAFNSNNLALADPPRMGDTAIYLFTSGTTGLPKAAPGSHRKFIKAYGGFGLMSLAMKPEDVLYCTLPLYHGTALLVCWGSVLAGGSAIALRRRFSATAFWDDVRRYRATTFGYVGELCRYLLNQPPSEQDRNHNLTKMIGNGLRPSIWKEFKERFGIETVAELYASSEGNIGFSNFFNLDNTVGFSTAPFKLVKFHEGTRDPVRNTKGFMQEVTKGEPGLLIGEITQNWSFEGYTQKEATEKSILRNAFKKGDAWFNTGDVLKEIGCGHLQFVDRMGDTFRWKGENVSTTEVENIIDGSAMVEEAIVYGVEIPGTNGKAGMATLVPQSNGREFDVNSLFAYLQDNLPAYAIPVFVRVTHAIEKTGTFKYRKVDIQKAGYSLGHSSEKVYAWLPRTDGYTLLTPRLVAEIDGGKVSF</sequence>
<evidence type="ECO:0000256" key="4">
    <source>
        <dbReference type="ARBA" id="ARBA00022840"/>
    </source>
</evidence>
<evidence type="ECO:0000313" key="8">
    <source>
        <dbReference type="Proteomes" id="UP000229044"/>
    </source>
</evidence>
<dbReference type="InterPro" id="IPR020845">
    <property type="entry name" value="AMP-binding_CS"/>
</dbReference>
<evidence type="ECO:0000259" key="5">
    <source>
        <dbReference type="Pfam" id="PF00501"/>
    </source>
</evidence>
<dbReference type="EMBL" id="NTFI01000001">
    <property type="protein sequence ID" value="PHQ26921.1"/>
    <property type="molecule type" value="Genomic_DNA"/>
</dbReference>
<keyword evidence="8" id="KW-1185">Reference proteome</keyword>
<dbReference type="AlphaFoldDB" id="A0A2G1VJG4"/>
<name>A0A2G1VJG4_9GAMM</name>
<evidence type="ECO:0000256" key="2">
    <source>
        <dbReference type="ARBA" id="ARBA00022598"/>
    </source>
</evidence>
<dbReference type="NCBIfam" id="NF006134">
    <property type="entry name" value="PRK08279.1"/>
    <property type="match status" value="1"/>
</dbReference>
<evidence type="ECO:0000256" key="3">
    <source>
        <dbReference type="ARBA" id="ARBA00022741"/>
    </source>
</evidence>
<keyword evidence="4" id="KW-0067">ATP-binding</keyword>
<gene>
    <name evidence="7" type="ORF">CLH62_04870</name>
</gene>
<dbReference type="Gene3D" id="3.30.300.30">
    <property type="match status" value="1"/>
</dbReference>
<dbReference type="RefSeq" id="WP_099616995.1">
    <property type="nucleotide sequence ID" value="NZ_KZ319339.1"/>
</dbReference>
<protein>
    <submittedName>
        <fullName evidence="7">Long-chain-acyl-CoA synthetase</fullName>
    </submittedName>
</protein>
<dbReference type="PANTHER" id="PTHR43107:SF15">
    <property type="entry name" value="FATTY ACID TRANSPORT PROTEIN 3, ISOFORM A"/>
    <property type="match status" value="1"/>
</dbReference>
<dbReference type="PROSITE" id="PS00455">
    <property type="entry name" value="AMP_BINDING"/>
    <property type="match status" value="1"/>
</dbReference>
<dbReference type="Pfam" id="PF13193">
    <property type="entry name" value="AMP-binding_C"/>
    <property type="match status" value="1"/>
</dbReference>
<evidence type="ECO:0000313" key="7">
    <source>
        <dbReference type="EMBL" id="PHQ26921.1"/>
    </source>
</evidence>
<dbReference type="GO" id="GO:0005324">
    <property type="term" value="F:long-chain fatty acid transmembrane transporter activity"/>
    <property type="evidence" value="ECO:0007669"/>
    <property type="project" value="TreeGrafter"/>
</dbReference>
<dbReference type="GO" id="GO:0005524">
    <property type="term" value="F:ATP binding"/>
    <property type="evidence" value="ECO:0007669"/>
    <property type="project" value="UniProtKB-KW"/>
</dbReference>
<keyword evidence="3" id="KW-0547">Nucleotide-binding</keyword>
<feature type="domain" description="AMP-binding enzyme C-terminal" evidence="6">
    <location>
        <begin position="484"/>
        <end position="561"/>
    </location>
</feature>
<dbReference type="GO" id="GO:0044539">
    <property type="term" value="P:long-chain fatty acid import into cell"/>
    <property type="evidence" value="ECO:0007669"/>
    <property type="project" value="TreeGrafter"/>
</dbReference>
<dbReference type="GO" id="GO:0004467">
    <property type="term" value="F:long-chain fatty acid-CoA ligase activity"/>
    <property type="evidence" value="ECO:0007669"/>
    <property type="project" value="TreeGrafter"/>
</dbReference>
<accession>A0A2G1VJG4</accession>
<organism evidence="7 8">
    <name type="scientific">Marinobacter guineae</name>
    <dbReference type="NCBI Taxonomy" id="432303"/>
    <lineage>
        <taxon>Bacteria</taxon>
        <taxon>Pseudomonadati</taxon>
        <taxon>Pseudomonadota</taxon>
        <taxon>Gammaproteobacteria</taxon>
        <taxon>Pseudomonadales</taxon>
        <taxon>Marinobacteraceae</taxon>
        <taxon>Marinobacter</taxon>
    </lineage>
</organism>
<dbReference type="GO" id="GO:0005886">
    <property type="term" value="C:plasma membrane"/>
    <property type="evidence" value="ECO:0007669"/>
    <property type="project" value="TreeGrafter"/>
</dbReference>
<dbReference type="InterPro" id="IPR000873">
    <property type="entry name" value="AMP-dep_synth/lig_dom"/>
</dbReference>
<feature type="domain" description="AMP-dependent synthetase/ligase" evidence="5">
    <location>
        <begin position="48"/>
        <end position="371"/>
    </location>
</feature>
<keyword evidence="2" id="KW-0436">Ligase</keyword>
<dbReference type="Pfam" id="PF00501">
    <property type="entry name" value="AMP-binding"/>
    <property type="match status" value="1"/>
</dbReference>
<proteinExistence type="inferred from homology"/>
<comment type="caution">
    <text evidence="7">The sequence shown here is derived from an EMBL/GenBank/DDBJ whole genome shotgun (WGS) entry which is preliminary data.</text>
</comment>
<dbReference type="FunFam" id="3.30.300.30:FF:000002">
    <property type="entry name" value="Long-chain fatty acid transport protein 1"/>
    <property type="match status" value="1"/>
</dbReference>
<comment type="similarity">
    <text evidence="1">Belongs to the ATP-dependent AMP-binding enzyme family.</text>
</comment>